<protein>
    <submittedName>
        <fullName evidence="2">Molybdopterin guanine dinucleotide biosynthesis accessory protein MobB</fullName>
    </submittedName>
</protein>
<dbReference type="Gene3D" id="3.40.50.300">
    <property type="entry name" value="P-loop containing nucleotide triphosphate hydrolases"/>
    <property type="match status" value="1"/>
</dbReference>
<dbReference type="FunFam" id="3.40.50.300:FF:000920">
    <property type="entry name" value="Molybdopterin-guanine dinucleotide biosynthesis protein B"/>
    <property type="match status" value="1"/>
</dbReference>
<dbReference type="GO" id="GO:0006777">
    <property type="term" value="P:Mo-molybdopterin cofactor biosynthetic process"/>
    <property type="evidence" value="ECO:0007669"/>
    <property type="project" value="InterPro"/>
</dbReference>
<dbReference type="CDD" id="cd03116">
    <property type="entry name" value="MobB"/>
    <property type="match status" value="1"/>
</dbReference>
<dbReference type="STRING" id="357804.Ping_3403"/>
<dbReference type="Pfam" id="PF03205">
    <property type="entry name" value="MobB"/>
    <property type="match status" value="1"/>
</dbReference>
<dbReference type="PANTHER" id="PTHR40072">
    <property type="entry name" value="MOLYBDOPTERIN-GUANINE DINUCLEOTIDE BIOSYNTHESIS ADAPTER PROTEIN-RELATED"/>
    <property type="match status" value="1"/>
</dbReference>
<reference evidence="2 3" key="1">
    <citation type="submission" date="2007-01" db="EMBL/GenBank/DDBJ databases">
        <title>Complete sequence of Psychromonas ingrahamii 37.</title>
        <authorList>
            <consortium name="US DOE Joint Genome Institute"/>
            <person name="Copeland A."/>
            <person name="Lucas S."/>
            <person name="Lapidus A."/>
            <person name="Barry K."/>
            <person name="Detter J.C."/>
            <person name="Glavina del Rio T."/>
            <person name="Hammon N."/>
            <person name="Israni S."/>
            <person name="Dalin E."/>
            <person name="Tice H."/>
            <person name="Pitluck S."/>
            <person name="Thompson L.S."/>
            <person name="Brettin T."/>
            <person name="Bruce D."/>
            <person name="Han C."/>
            <person name="Tapia R."/>
            <person name="Schmutz J."/>
            <person name="Larimer F."/>
            <person name="Land M."/>
            <person name="Hauser L."/>
            <person name="Kyrpides N."/>
            <person name="Ivanova N."/>
            <person name="Staley J."/>
            <person name="Richardson P."/>
        </authorList>
    </citation>
    <scope>NUCLEOTIDE SEQUENCE [LARGE SCALE GENOMIC DNA]</scope>
    <source>
        <strain evidence="2 3">37</strain>
    </source>
</reference>
<sequence length="184" mass="20519">MYSIENFPKVILGFAAYSGTGKTTLIEKLIPLLVADGIKIGLIKHSHHDIEMDKPGKDSYRLRKAGASQVVLASPYRSIIFKERLQQTEPNLMEQLNCLNINNLDLVLVEGFRNEKFAKIELHRPDLGKALLYPDDSSIIAIASDQPLATSLPALNINDIEQIKVFVLQFLSLKSVDSNNKCIT</sequence>
<feature type="domain" description="Molybdopterin-guanine dinucleotide biosynthesis protein B (MobB)" evidence="1">
    <location>
        <begin position="11"/>
        <end position="145"/>
    </location>
</feature>
<accession>A1T022</accession>
<proteinExistence type="predicted"/>
<name>A1T022_PSYIN</name>
<dbReference type="Proteomes" id="UP000000639">
    <property type="component" value="Chromosome"/>
</dbReference>
<keyword evidence="3" id="KW-1185">Reference proteome</keyword>
<dbReference type="NCBIfam" id="TIGR00176">
    <property type="entry name" value="mobB"/>
    <property type="match status" value="1"/>
</dbReference>
<dbReference type="HOGENOM" id="CLU_068199_2_1_6"/>
<gene>
    <name evidence="2" type="ordered locus">Ping_3403</name>
</gene>
<evidence type="ECO:0000259" key="1">
    <source>
        <dbReference type="Pfam" id="PF03205"/>
    </source>
</evidence>
<dbReference type="PANTHER" id="PTHR40072:SF1">
    <property type="entry name" value="MOLYBDOPTERIN-GUANINE DINUCLEOTIDE BIOSYNTHESIS ADAPTER PROTEIN"/>
    <property type="match status" value="1"/>
</dbReference>
<dbReference type="eggNOG" id="COG1763">
    <property type="taxonomic scope" value="Bacteria"/>
</dbReference>
<evidence type="ECO:0000313" key="2">
    <source>
        <dbReference type="EMBL" id="ABM05087.1"/>
    </source>
</evidence>
<evidence type="ECO:0000313" key="3">
    <source>
        <dbReference type="Proteomes" id="UP000000639"/>
    </source>
</evidence>
<dbReference type="GO" id="GO:0005525">
    <property type="term" value="F:GTP binding"/>
    <property type="evidence" value="ECO:0007669"/>
    <property type="project" value="InterPro"/>
</dbReference>
<dbReference type="SUPFAM" id="SSF52540">
    <property type="entry name" value="P-loop containing nucleoside triphosphate hydrolases"/>
    <property type="match status" value="1"/>
</dbReference>
<dbReference type="AlphaFoldDB" id="A1T022"/>
<dbReference type="OrthoDB" id="9804758at2"/>
<organism evidence="2 3">
    <name type="scientific">Psychromonas ingrahamii (strain DSM 17664 / CCUG 51855 / 37)</name>
    <dbReference type="NCBI Taxonomy" id="357804"/>
    <lineage>
        <taxon>Bacteria</taxon>
        <taxon>Pseudomonadati</taxon>
        <taxon>Pseudomonadota</taxon>
        <taxon>Gammaproteobacteria</taxon>
        <taxon>Alteromonadales</taxon>
        <taxon>Psychromonadaceae</taxon>
        <taxon>Psychromonas</taxon>
    </lineage>
</organism>
<dbReference type="InterPro" id="IPR027417">
    <property type="entry name" value="P-loop_NTPase"/>
</dbReference>
<dbReference type="RefSeq" id="WP_011771639.1">
    <property type="nucleotide sequence ID" value="NC_008709.1"/>
</dbReference>
<dbReference type="InterPro" id="IPR052539">
    <property type="entry name" value="MGD_biosynthesis_adapter"/>
</dbReference>
<dbReference type="KEGG" id="pin:Ping_3403"/>
<dbReference type="EMBL" id="CP000510">
    <property type="protein sequence ID" value="ABM05087.1"/>
    <property type="molecule type" value="Genomic_DNA"/>
</dbReference>
<dbReference type="InterPro" id="IPR004435">
    <property type="entry name" value="MobB_dom"/>
</dbReference>